<evidence type="ECO:0000313" key="2">
    <source>
        <dbReference type="Proteomes" id="UP000521872"/>
    </source>
</evidence>
<protein>
    <submittedName>
        <fullName evidence="1">Uncharacterized protein</fullName>
    </submittedName>
</protein>
<dbReference type="EMBL" id="JAACJL010000045">
    <property type="protein sequence ID" value="KAF4613885.1"/>
    <property type="molecule type" value="Genomic_DNA"/>
</dbReference>
<evidence type="ECO:0000313" key="1">
    <source>
        <dbReference type="EMBL" id="KAF4613885.1"/>
    </source>
</evidence>
<gene>
    <name evidence="1" type="ORF">D9613_008156</name>
</gene>
<reference evidence="1 2" key="1">
    <citation type="submission" date="2019-12" db="EMBL/GenBank/DDBJ databases">
        <authorList>
            <person name="Floudas D."/>
            <person name="Bentzer J."/>
            <person name="Ahren D."/>
            <person name="Johansson T."/>
            <person name="Persson P."/>
            <person name="Tunlid A."/>
        </authorList>
    </citation>
    <scope>NUCLEOTIDE SEQUENCE [LARGE SCALE GENOMIC DNA]</scope>
    <source>
        <strain evidence="1 2">CBS 102.39</strain>
    </source>
</reference>
<comment type="caution">
    <text evidence="1">The sequence shown here is derived from an EMBL/GenBank/DDBJ whole genome shotgun (WGS) entry which is preliminary data.</text>
</comment>
<proteinExistence type="predicted"/>
<sequence length="418" mass="47123">MSLPQELFDMIIDEASSHPDGPVRTHILTSLSLVSRAFRERAHNYLFASITVREARDADVAVGQLFNLLEADSDTDTTGLASRITSFECWISRNNVNFVVGILEKLFIGNGNPCSLSLRFVLSIGNVWRSSPENLKESLFQVCHRPRLVSLSLYHIQDIPRNFLQNSFIERLSLLDTSIGKTPLPESLFSGIAGQGHFETVTLESLRISTENPILPLLTTSQKIDPTVIFSKLKELRLHSRGPEYNDTKMNVNELLRGCTGPLEILRLRLDISNGPDSLILNKHHKLHTLEVIALRSLAIPLSHMAKHLHRIVYPPSLQTIDLRFPASPELLMLRADRNYALDLLGCETLDGMFVQERFGHVRTLALGIFIKLPHSLHHRSLCVTAEECEARIRSRFPRIATREHFTFSVHVTILSGP</sequence>
<name>A0A8H4QNF2_9AGAR</name>
<accession>A0A8H4QNF2</accession>
<dbReference type="AlphaFoldDB" id="A0A8H4QNF2"/>
<keyword evidence="2" id="KW-1185">Reference proteome</keyword>
<organism evidence="1 2">
    <name type="scientific">Agrocybe pediades</name>
    <dbReference type="NCBI Taxonomy" id="84607"/>
    <lineage>
        <taxon>Eukaryota</taxon>
        <taxon>Fungi</taxon>
        <taxon>Dikarya</taxon>
        <taxon>Basidiomycota</taxon>
        <taxon>Agaricomycotina</taxon>
        <taxon>Agaricomycetes</taxon>
        <taxon>Agaricomycetidae</taxon>
        <taxon>Agaricales</taxon>
        <taxon>Agaricineae</taxon>
        <taxon>Strophariaceae</taxon>
        <taxon>Agrocybe</taxon>
    </lineage>
</organism>
<dbReference type="Proteomes" id="UP000521872">
    <property type="component" value="Unassembled WGS sequence"/>
</dbReference>